<reference evidence="1" key="1">
    <citation type="submission" date="2018-09" db="EMBL/GenBank/DDBJ databases">
        <title>A genomic encyclopedia of anaerobic methanotrophic archaea.</title>
        <authorList>
            <person name="Skennerton C.T."/>
            <person name="Chadwick G.L."/>
            <person name="Laso-Perez R."/>
            <person name="Leu A.O."/>
            <person name="Speth D.R."/>
            <person name="Yu H."/>
            <person name="Morgan-Lang C."/>
            <person name="Hatzenpichler R."/>
            <person name="Goudeau D."/>
            <person name="Malmstrom R."/>
            <person name="Woyke T."/>
            <person name="Hallam S."/>
            <person name="Tyson G.W."/>
            <person name="Wegener G."/>
            <person name="Boetius A."/>
            <person name="Orphan V.J."/>
        </authorList>
    </citation>
    <scope>NUCLEOTIDE SEQUENCE</scope>
    <source>
        <strain evidence="1">CONS3730D10UFb2</strain>
    </source>
</reference>
<name>A0AC61SAS2_9EURY</name>
<gene>
    <name evidence="1" type="ORF">C5S46_05280</name>
</gene>
<dbReference type="Proteomes" id="UP000315423">
    <property type="component" value="Unassembled WGS sequence"/>
</dbReference>
<organism evidence="1 2">
    <name type="scientific">Candidatus Methanomarinus sp</name>
    <dbReference type="NCBI Taxonomy" id="3386244"/>
    <lineage>
        <taxon>Archaea</taxon>
        <taxon>Methanobacteriati</taxon>
        <taxon>Methanobacteriota</taxon>
        <taxon>Stenosarchaea group</taxon>
        <taxon>Methanomicrobia</taxon>
        <taxon>Methanosarcinales</taxon>
        <taxon>ANME-2 cluster</taxon>
        <taxon>Candidatus Methanocomedenaceae</taxon>
        <taxon>Candidatus Methanomarinus</taxon>
    </lineage>
</organism>
<evidence type="ECO:0000313" key="1">
    <source>
        <dbReference type="EMBL" id="TKY91539.1"/>
    </source>
</evidence>
<proteinExistence type="predicted"/>
<evidence type="ECO:0000313" key="2">
    <source>
        <dbReference type="Proteomes" id="UP000315423"/>
    </source>
</evidence>
<accession>A0AC61SAS2</accession>
<comment type="caution">
    <text evidence="1">The sequence shown here is derived from an EMBL/GenBank/DDBJ whole genome shotgun (WGS) entry which is preliminary data.</text>
</comment>
<sequence length="269" mass="30311">MALVGFKSHNFFYFFNFFMVESAYISEIFNSIQGEGIFTGIRQVFIRFQGCPLHCIYCDTPVSRTQTVDMCKVEYTPCTGEFRSIPNPVDITTLTEIIENIWSAGTGHLSLTGGEPLIYADFIDELFREVDYPLYLETSGCNPEQARKLQYIIDTASCDVKLPEHNATSDYDSLFESELETIRIFYEAGAVTFLKVVVSRTTKKKALVAIAKKVSDLDDTIPLVIQPVTPGYGLDYPLPEQLMELMDAAGEYLVDIRAVPQIHKMMGLL</sequence>
<protein>
    <submittedName>
        <fullName evidence="1">7-carboxy-7-deazaguanine synthase QueE</fullName>
    </submittedName>
</protein>
<dbReference type="EMBL" id="QYBA01000176">
    <property type="protein sequence ID" value="TKY91539.1"/>
    <property type="molecule type" value="Genomic_DNA"/>
</dbReference>